<dbReference type="EMBL" id="KZ453455">
    <property type="protein sequence ID" value="PKA47370.1"/>
    <property type="molecule type" value="Genomic_DNA"/>
</dbReference>
<sequence length="204" mass="23823">MVNQLTGSYQTKDEVLKRYFQLTKTLLHQFAQTSLFHIPREMNSLADELTKEENNNALDILFPAFEDPQIFDVESNPESWMDDIRHYLQTDELPDDRNKARRLRVKAARYVISHRQLFRRCYSLPLAKCIREEDSKIILEQIHSGDCGTHASGRNLALQILRQGYYWPSLQKDARAFSQRCPQCQIYSKIPRQPAGQLHPITSS</sequence>
<dbReference type="InterPro" id="IPR041588">
    <property type="entry name" value="Integrase_H2C2"/>
</dbReference>
<feature type="domain" description="Integrase zinc-binding" evidence="1">
    <location>
        <begin position="136"/>
        <end position="187"/>
    </location>
</feature>
<gene>
    <name evidence="2" type="ORF">AXF42_Ash021815</name>
</gene>
<dbReference type="PANTHER" id="PTHR48475">
    <property type="entry name" value="RIBONUCLEASE H"/>
    <property type="match status" value="1"/>
</dbReference>
<dbReference type="Proteomes" id="UP000236161">
    <property type="component" value="Unassembled WGS sequence"/>
</dbReference>
<evidence type="ECO:0000313" key="2">
    <source>
        <dbReference type="EMBL" id="PKA47370.1"/>
    </source>
</evidence>
<organism evidence="2 3">
    <name type="scientific">Apostasia shenzhenica</name>
    <dbReference type="NCBI Taxonomy" id="1088818"/>
    <lineage>
        <taxon>Eukaryota</taxon>
        <taxon>Viridiplantae</taxon>
        <taxon>Streptophyta</taxon>
        <taxon>Embryophyta</taxon>
        <taxon>Tracheophyta</taxon>
        <taxon>Spermatophyta</taxon>
        <taxon>Magnoliopsida</taxon>
        <taxon>Liliopsida</taxon>
        <taxon>Asparagales</taxon>
        <taxon>Orchidaceae</taxon>
        <taxon>Apostasioideae</taxon>
        <taxon>Apostasia</taxon>
    </lineage>
</organism>
<dbReference type="AlphaFoldDB" id="A0A2H9ZVQ2"/>
<accession>A0A2H9ZVQ2</accession>
<protein>
    <recommendedName>
        <fullName evidence="1">Integrase zinc-binding domain-containing protein</fullName>
    </recommendedName>
</protein>
<evidence type="ECO:0000313" key="3">
    <source>
        <dbReference type="Proteomes" id="UP000236161"/>
    </source>
</evidence>
<name>A0A2H9ZVQ2_9ASPA</name>
<dbReference type="Pfam" id="PF17921">
    <property type="entry name" value="Integrase_H2C2"/>
    <property type="match status" value="1"/>
</dbReference>
<dbReference type="Gene3D" id="3.30.420.10">
    <property type="entry name" value="Ribonuclease H-like superfamily/Ribonuclease H"/>
    <property type="match status" value="1"/>
</dbReference>
<dbReference type="OrthoDB" id="1938096at2759"/>
<dbReference type="InterPro" id="IPR036397">
    <property type="entry name" value="RNaseH_sf"/>
</dbReference>
<reference evidence="2 3" key="1">
    <citation type="journal article" date="2017" name="Nature">
        <title>The Apostasia genome and the evolution of orchids.</title>
        <authorList>
            <person name="Zhang G.Q."/>
            <person name="Liu K.W."/>
            <person name="Li Z."/>
            <person name="Lohaus R."/>
            <person name="Hsiao Y.Y."/>
            <person name="Niu S.C."/>
            <person name="Wang J.Y."/>
            <person name="Lin Y.C."/>
            <person name="Xu Q."/>
            <person name="Chen L.J."/>
            <person name="Yoshida K."/>
            <person name="Fujiwara S."/>
            <person name="Wang Z.W."/>
            <person name="Zhang Y.Q."/>
            <person name="Mitsuda N."/>
            <person name="Wang M."/>
            <person name="Liu G.H."/>
            <person name="Pecoraro L."/>
            <person name="Huang H.X."/>
            <person name="Xiao X.J."/>
            <person name="Lin M."/>
            <person name="Wu X.Y."/>
            <person name="Wu W.L."/>
            <person name="Chen Y.Y."/>
            <person name="Chang S.B."/>
            <person name="Sakamoto S."/>
            <person name="Ohme-Takagi M."/>
            <person name="Yagi M."/>
            <person name="Zeng S.J."/>
            <person name="Shen C.Y."/>
            <person name="Yeh C.M."/>
            <person name="Luo Y.B."/>
            <person name="Tsai W.C."/>
            <person name="Van de Peer Y."/>
            <person name="Liu Z.J."/>
        </authorList>
    </citation>
    <scope>NUCLEOTIDE SEQUENCE [LARGE SCALE GENOMIC DNA]</scope>
    <source>
        <strain evidence="3">cv. Shenzhen</strain>
        <tissue evidence="2">Stem</tissue>
    </source>
</reference>
<dbReference type="PANTHER" id="PTHR48475:SF2">
    <property type="entry name" value="RIBONUCLEASE H"/>
    <property type="match status" value="1"/>
</dbReference>
<keyword evidence="3" id="KW-1185">Reference proteome</keyword>
<dbReference type="Gene3D" id="1.10.340.70">
    <property type="match status" value="1"/>
</dbReference>
<dbReference type="GO" id="GO:0003676">
    <property type="term" value="F:nucleic acid binding"/>
    <property type="evidence" value="ECO:0007669"/>
    <property type="project" value="InterPro"/>
</dbReference>
<evidence type="ECO:0000259" key="1">
    <source>
        <dbReference type="Pfam" id="PF17921"/>
    </source>
</evidence>
<proteinExistence type="predicted"/>